<dbReference type="GO" id="GO:0003743">
    <property type="term" value="F:translation initiation factor activity"/>
    <property type="evidence" value="ECO:0007669"/>
    <property type="project" value="UniProtKB-KW"/>
</dbReference>
<gene>
    <name evidence="9" type="primary">infA_2</name>
    <name evidence="6" type="synonym">infA</name>
    <name evidence="9" type="ORF">LMG7141_02611</name>
</gene>
<dbReference type="HAMAP" id="MF_00075">
    <property type="entry name" value="IF_1"/>
    <property type="match status" value="1"/>
</dbReference>
<reference evidence="9 10" key="1">
    <citation type="submission" date="2023-07" db="EMBL/GenBank/DDBJ databases">
        <authorList>
            <person name="Peeters C."/>
        </authorList>
    </citation>
    <scope>NUCLEOTIDE SEQUENCE [LARGE SCALE GENOMIC DNA]</scope>
    <source>
        <strain evidence="9 10">LMG 7141</strain>
    </source>
</reference>
<comment type="subunit">
    <text evidence="6">Component of the 30S ribosomal translation pre-initiation complex which assembles on the 30S ribosome in the order IF-2 and IF-3, IF-1 and N-formylmethionyl-tRNA(fMet); mRNA recruitment can occur at any time during PIC assembly.</text>
</comment>
<keyword evidence="2 6" id="KW-0396">Initiation factor</keyword>
<evidence type="ECO:0000256" key="1">
    <source>
        <dbReference type="ARBA" id="ARBA00010939"/>
    </source>
</evidence>
<dbReference type="NCBIfam" id="TIGR00008">
    <property type="entry name" value="infA"/>
    <property type="match status" value="1"/>
</dbReference>
<evidence type="ECO:0000256" key="3">
    <source>
        <dbReference type="ARBA" id="ARBA00022730"/>
    </source>
</evidence>
<keyword evidence="4 6" id="KW-0694">RNA-binding</keyword>
<comment type="function">
    <text evidence="6">One of the essential components for the initiation of protein synthesis. Stabilizes the binding of IF-2 and IF-3 on the 30S subunit to which N-formylmethionyl-tRNA(fMet) subsequently binds. Helps modulate mRNA selection, yielding the 30S pre-initiation complex (PIC). Upon addition of the 50S ribosomal subunit IF-1, IF-2 and IF-3 are released leaving the mature 70S translation initiation complex.</text>
</comment>
<evidence type="ECO:0000256" key="6">
    <source>
        <dbReference type="HAMAP-Rule" id="MF_00075"/>
    </source>
</evidence>
<dbReference type="EMBL" id="CATYWO010000003">
    <property type="protein sequence ID" value="CAJ0792133.1"/>
    <property type="molecule type" value="Genomic_DNA"/>
</dbReference>
<proteinExistence type="inferred from homology"/>
<comment type="caution">
    <text evidence="9">The sequence shown here is derived from an EMBL/GenBank/DDBJ whole genome shotgun (WGS) entry which is preliminary data.</text>
</comment>
<sequence length="73" mass="8461">MAKEELVEFGGQVAEVLPDNRFRVVLENGAQIWAYSSGRMKKHRIRILAGDRVTLEMSPYDLTKGRINYRHKN</sequence>
<evidence type="ECO:0000256" key="5">
    <source>
        <dbReference type="ARBA" id="ARBA00022917"/>
    </source>
</evidence>
<keyword evidence="3 6" id="KW-0699">rRNA-binding</keyword>
<dbReference type="Gene3D" id="2.40.50.140">
    <property type="entry name" value="Nucleic acid-binding proteins"/>
    <property type="match status" value="1"/>
</dbReference>
<organism evidence="9 10">
    <name type="scientific">Ralstonia condita</name>
    <dbReference type="NCBI Taxonomy" id="3058600"/>
    <lineage>
        <taxon>Bacteria</taxon>
        <taxon>Pseudomonadati</taxon>
        <taxon>Pseudomonadota</taxon>
        <taxon>Betaproteobacteria</taxon>
        <taxon>Burkholderiales</taxon>
        <taxon>Burkholderiaceae</taxon>
        <taxon>Ralstonia</taxon>
    </lineage>
</organism>
<dbReference type="CDD" id="cd04451">
    <property type="entry name" value="S1_IF1"/>
    <property type="match status" value="1"/>
</dbReference>
<feature type="domain" description="S1-like" evidence="8">
    <location>
        <begin position="1"/>
        <end position="72"/>
    </location>
</feature>
<dbReference type="Proteomes" id="UP001189616">
    <property type="component" value="Unassembled WGS sequence"/>
</dbReference>
<dbReference type="InterPro" id="IPR012340">
    <property type="entry name" value="NA-bd_OB-fold"/>
</dbReference>
<evidence type="ECO:0000313" key="10">
    <source>
        <dbReference type="Proteomes" id="UP001189616"/>
    </source>
</evidence>
<evidence type="ECO:0000313" key="9">
    <source>
        <dbReference type="EMBL" id="CAJ0792133.1"/>
    </source>
</evidence>
<comment type="similarity">
    <text evidence="1 6">Belongs to the IF-1 family.</text>
</comment>
<name>A0ABN9IU05_9RALS</name>
<evidence type="ECO:0000256" key="2">
    <source>
        <dbReference type="ARBA" id="ARBA00022540"/>
    </source>
</evidence>
<dbReference type="RefSeq" id="WP_316658075.1">
    <property type="nucleotide sequence ID" value="NZ_CATYWO010000003.1"/>
</dbReference>
<comment type="subcellular location">
    <subcellularLocation>
        <location evidence="6">Cytoplasm</location>
    </subcellularLocation>
</comment>
<keyword evidence="5 6" id="KW-0648">Protein biosynthesis</keyword>
<keyword evidence="6" id="KW-0963">Cytoplasm</keyword>
<evidence type="ECO:0000256" key="7">
    <source>
        <dbReference type="NCBIfam" id="TIGR00008"/>
    </source>
</evidence>
<dbReference type="SUPFAM" id="SSF50249">
    <property type="entry name" value="Nucleic acid-binding proteins"/>
    <property type="match status" value="1"/>
</dbReference>
<dbReference type="InterPro" id="IPR004368">
    <property type="entry name" value="TIF_IF1"/>
</dbReference>
<dbReference type="PANTHER" id="PTHR33370">
    <property type="entry name" value="TRANSLATION INITIATION FACTOR IF-1, CHLOROPLASTIC"/>
    <property type="match status" value="1"/>
</dbReference>
<evidence type="ECO:0000259" key="8">
    <source>
        <dbReference type="PROSITE" id="PS50832"/>
    </source>
</evidence>
<dbReference type="Pfam" id="PF01176">
    <property type="entry name" value="eIF-1a"/>
    <property type="match status" value="1"/>
</dbReference>
<dbReference type="InterPro" id="IPR006196">
    <property type="entry name" value="RNA-binding_domain_S1_IF1"/>
</dbReference>
<dbReference type="PROSITE" id="PS50832">
    <property type="entry name" value="S1_IF1_TYPE"/>
    <property type="match status" value="1"/>
</dbReference>
<keyword evidence="10" id="KW-1185">Reference proteome</keyword>
<accession>A0ABN9IU05</accession>
<protein>
    <recommendedName>
        <fullName evidence="6 7">Translation initiation factor IF-1</fullName>
    </recommendedName>
</protein>
<evidence type="ECO:0000256" key="4">
    <source>
        <dbReference type="ARBA" id="ARBA00022884"/>
    </source>
</evidence>
<dbReference type="PANTHER" id="PTHR33370:SF1">
    <property type="entry name" value="TRANSLATION INITIATION FACTOR IF-1, CHLOROPLASTIC"/>
    <property type="match status" value="1"/>
</dbReference>